<evidence type="ECO:0000256" key="3">
    <source>
        <dbReference type="ARBA" id="ARBA00022801"/>
    </source>
</evidence>
<dbReference type="InterPro" id="IPR036852">
    <property type="entry name" value="Peptidase_S8/S53_dom_sf"/>
</dbReference>
<reference evidence="7 8" key="1">
    <citation type="submission" date="2018-03" db="EMBL/GenBank/DDBJ databases">
        <title>Genomic Encyclopedia of Archaeal and Bacterial Type Strains, Phase II (KMG-II): from individual species to whole genera.</title>
        <authorList>
            <person name="Goeker M."/>
        </authorList>
    </citation>
    <scope>NUCLEOTIDE SEQUENCE [LARGE SCALE GENOMIC DNA]</scope>
    <source>
        <strain evidence="7 8">DSM 100673</strain>
    </source>
</reference>
<dbReference type="SUPFAM" id="SSF52743">
    <property type="entry name" value="Subtilisin-like"/>
    <property type="match status" value="1"/>
</dbReference>
<dbReference type="EMBL" id="PYGJ01000007">
    <property type="protein sequence ID" value="PSL19136.1"/>
    <property type="molecule type" value="Genomic_DNA"/>
</dbReference>
<proteinExistence type="inferred from homology"/>
<sequence>MSETQRYILLPQQGIRAMDAATRAALTELPAASSTGAILETTYAPAGGASVAVIDSISDDGAKLVDMSNEAAELTNASPAPVRAVPVVYYDNPDPQPLFLDTSSITEAHALVSIEIKCSDASTGAGVSGARVVAFTDFEARTGASGTTGADGTVRLNLPDIGIERLYIFPPDGYWGAFRRALSTGSDHHLTVHPIDLSVPDVVRHYYGNSRFNRLAGVTAGVIDTGVGPHDHLNIIGGRNTVTGEPADEWQDGGTHGTHVAGLIGANGDAPAGLFGVAPGIGMHAYRVFGANARGASNYAILKAMIIAGLDGCDIINLSLGGGPADNIVFEAVQDAREQGMLVVVAAGNNGRRRVEFPAAYEGAIAVSAMGREGTFPHGALEEADILRPPASPNDPAEFLAAFSNVGPEISITGPGVGTLSTLPGNRYGPKSGTSMAAPAVAGAAASLLSQDNFIFNMPRDRSRANAIARLLQTSCVQRGFGLPFEGFGLPDPTLV</sequence>
<dbReference type="InterPro" id="IPR015500">
    <property type="entry name" value="Peptidase_S8_subtilisin-rel"/>
</dbReference>
<dbReference type="AlphaFoldDB" id="A0A2P8FBM2"/>
<evidence type="ECO:0000313" key="7">
    <source>
        <dbReference type="EMBL" id="PSL19136.1"/>
    </source>
</evidence>
<feature type="domain" description="Peptidase S8/S53" evidence="6">
    <location>
        <begin position="217"/>
        <end position="454"/>
    </location>
</feature>
<dbReference type="PROSITE" id="PS00137">
    <property type="entry name" value="SUBTILASE_HIS"/>
    <property type="match status" value="1"/>
</dbReference>
<dbReference type="OrthoDB" id="9816306at2"/>
<dbReference type="Proteomes" id="UP000240418">
    <property type="component" value="Unassembled WGS sequence"/>
</dbReference>
<dbReference type="PANTHER" id="PTHR43806">
    <property type="entry name" value="PEPTIDASE S8"/>
    <property type="match status" value="1"/>
</dbReference>
<evidence type="ECO:0000256" key="5">
    <source>
        <dbReference type="PROSITE-ProRule" id="PRU01240"/>
    </source>
</evidence>
<evidence type="ECO:0000313" key="8">
    <source>
        <dbReference type="Proteomes" id="UP000240418"/>
    </source>
</evidence>
<dbReference type="RefSeq" id="WP_106608754.1">
    <property type="nucleotide sequence ID" value="NZ_PYGJ01000007.1"/>
</dbReference>
<dbReference type="Pfam" id="PF00082">
    <property type="entry name" value="Peptidase_S8"/>
    <property type="match status" value="1"/>
</dbReference>
<dbReference type="InterPro" id="IPR022398">
    <property type="entry name" value="Peptidase_S8_His-AS"/>
</dbReference>
<accession>A0A2P8FBM2</accession>
<evidence type="ECO:0000256" key="4">
    <source>
        <dbReference type="ARBA" id="ARBA00022825"/>
    </source>
</evidence>
<dbReference type="PROSITE" id="PS51892">
    <property type="entry name" value="SUBTILASE"/>
    <property type="match status" value="1"/>
</dbReference>
<evidence type="ECO:0000256" key="1">
    <source>
        <dbReference type="ARBA" id="ARBA00011073"/>
    </source>
</evidence>
<evidence type="ECO:0000256" key="2">
    <source>
        <dbReference type="ARBA" id="ARBA00022670"/>
    </source>
</evidence>
<dbReference type="PROSITE" id="PS00138">
    <property type="entry name" value="SUBTILASE_SER"/>
    <property type="match status" value="1"/>
</dbReference>
<dbReference type="PANTHER" id="PTHR43806:SF11">
    <property type="entry name" value="CEREVISIN-RELATED"/>
    <property type="match status" value="1"/>
</dbReference>
<keyword evidence="3 5" id="KW-0378">Hydrolase</keyword>
<dbReference type="Gene3D" id="3.40.50.200">
    <property type="entry name" value="Peptidase S8/S53 domain"/>
    <property type="match status" value="1"/>
</dbReference>
<keyword evidence="2 5" id="KW-0645">Protease</keyword>
<evidence type="ECO:0000259" key="6">
    <source>
        <dbReference type="Pfam" id="PF00082"/>
    </source>
</evidence>
<gene>
    <name evidence="7" type="ORF">CLV88_10779</name>
</gene>
<keyword evidence="4 5" id="KW-0720">Serine protease</keyword>
<dbReference type="GO" id="GO:0004252">
    <property type="term" value="F:serine-type endopeptidase activity"/>
    <property type="evidence" value="ECO:0007669"/>
    <property type="project" value="UniProtKB-UniRule"/>
</dbReference>
<dbReference type="InterPro" id="IPR050131">
    <property type="entry name" value="Peptidase_S8_subtilisin-like"/>
</dbReference>
<comment type="caution">
    <text evidence="7">The sequence shown here is derived from an EMBL/GenBank/DDBJ whole genome shotgun (WGS) entry which is preliminary data.</text>
</comment>
<dbReference type="PRINTS" id="PR00723">
    <property type="entry name" value="SUBTILISIN"/>
</dbReference>
<dbReference type="InterPro" id="IPR023828">
    <property type="entry name" value="Peptidase_S8_Ser-AS"/>
</dbReference>
<dbReference type="GO" id="GO:0006508">
    <property type="term" value="P:proteolysis"/>
    <property type="evidence" value="ECO:0007669"/>
    <property type="project" value="UniProtKB-KW"/>
</dbReference>
<keyword evidence="8" id="KW-1185">Reference proteome</keyword>
<feature type="active site" description="Charge relay system" evidence="5">
    <location>
        <position position="224"/>
    </location>
</feature>
<protein>
    <submittedName>
        <fullName evidence="7">Subtilisin</fullName>
    </submittedName>
</protein>
<dbReference type="InterPro" id="IPR000209">
    <property type="entry name" value="Peptidase_S8/S53_dom"/>
</dbReference>
<organism evidence="7 8">
    <name type="scientific">Shimia abyssi</name>
    <dbReference type="NCBI Taxonomy" id="1662395"/>
    <lineage>
        <taxon>Bacteria</taxon>
        <taxon>Pseudomonadati</taxon>
        <taxon>Pseudomonadota</taxon>
        <taxon>Alphaproteobacteria</taxon>
        <taxon>Rhodobacterales</taxon>
        <taxon>Roseobacteraceae</taxon>
    </lineage>
</organism>
<comment type="similarity">
    <text evidence="1 5">Belongs to the peptidase S8 family.</text>
</comment>
<feature type="active site" description="Charge relay system" evidence="5">
    <location>
        <position position="256"/>
    </location>
</feature>
<feature type="active site" description="Charge relay system" evidence="5">
    <location>
        <position position="435"/>
    </location>
</feature>
<name>A0A2P8FBM2_9RHOB</name>